<reference evidence="3 4" key="1">
    <citation type="submission" date="2015-02" db="EMBL/GenBank/DDBJ databases">
        <title>Draft genome sequences of ten Microbacterium spp. with emphasis on heavy metal contaminated environments.</title>
        <authorList>
            <person name="Corretto E."/>
        </authorList>
    </citation>
    <scope>NUCLEOTIDE SEQUENCE [LARGE SCALE GENOMIC DNA]</scope>
    <source>
        <strain evidence="3 4">BEL163</strain>
    </source>
</reference>
<feature type="binding site" evidence="1">
    <location>
        <position position="102"/>
    </location>
    <ligand>
        <name>substrate</name>
    </ligand>
</feature>
<organism evidence="3 4">
    <name type="scientific">Microbacterium oxydans</name>
    <dbReference type="NCBI Taxonomy" id="82380"/>
    <lineage>
        <taxon>Bacteria</taxon>
        <taxon>Bacillati</taxon>
        <taxon>Actinomycetota</taxon>
        <taxon>Actinomycetes</taxon>
        <taxon>Micrococcales</taxon>
        <taxon>Microbacteriaceae</taxon>
        <taxon>Microbacterium</taxon>
    </lineage>
</organism>
<sequence>MTHTPPETPPEEMTEYSLSTLLTPLDPPAEPSDFDDFWRASFEEFGTGPAAWEVAQEHPDTPTHRVTEIRFHSSADETAVAFVMLPHTADVTRRGLVVGHGYGGRTGPDLERVASDTAAIFPVAPGTHVGTSSRFPASPDEHVLAGIEHRDTYSHRFSAADIWRAATVLLEMAPSAAGALDFSGGSFGGGIGAIALPWDGRFRRAALDVPSFGNHDVRLSRRCTGSGEAVRLHLREHPEHRPVLDYFDAAIAARRLRLPVHVSAAVLDPAVDPRGQFAVYHALSGPKRLAVRAAGHLPGTVGEQSDRLALQDGMDFLALPDDRLA</sequence>
<dbReference type="GO" id="GO:0047739">
    <property type="term" value="F:cephalosporin-C deacetylase activity"/>
    <property type="evidence" value="ECO:0007669"/>
    <property type="project" value="UniProtKB-EC"/>
</dbReference>
<dbReference type="PANTHER" id="PTHR40111:SF1">
    <property type="entry name" value="CEPHALOSPORIN-C DEACETYLASE"/>
    <property type="match status" value="1"/>
</dbReference>
<dbReference type="Gene3D" id="3.40.50.1820">
    <property type="entry name" value="alpha/beta hydrolase"/>
    <property type="match status" value="1"/>
</dbReference>
<dbReference type="InterPro" id="IPR029058">
    <property type="entry name" value="AB_hydrolase_fold"/>
</dbReference>
<dbReference type="PANTHER" id="PTHR40111">
    <property type="entry name" value="CEPHALOSPORIN-C DEACETYLASE"/>
    <property type="match status" value="1"/>
</dbReference>
<protein>
    <submittedName>
        <fullName evidence="3">Cephalosporin-C deacetylase</fullName>
        <ecNumber evidence="3">3.1.1.41</ecNumber>
    </submittedName>
</protein>
<proteinExistence type="predicted"/>
<dbReference type="InterPro" id="IPR008391">
    <property type="entry name" value="AXE1_dom"/>
</dbReference>
<evidence type="ECO:0000313" key="4">
    <source>
        <dbReference type="Proteomes" id="UP000033725"/>
    </source>
</evidence>
<dbReference type="Proteomes" id="UP000033725">
    <property type="component" value="Unassembled WGS sequence"/>
</dbReference>
<evidence type="ECO:0000259" key="2">
    <source>
        <dbReference type="Pfam" id="PF05448"/>
    </source>
</evidence>
<dbReference type="GO" id="GO:0005976">
    <property type="term" value="P:polysaccharide metabolic process"/>
    <property type="evidence" value="ECO:0007669"/>
    <property type="project" value="TreeGrafter"/>
</dbReference>
<evidence type="ECO:0000313" key="3">
    <source>
        <dbReference type="EMBL" id="KJL26444.1"/>
    </source>
</evidence>
<dbReference type="PATRIC" id="fig|82380.10.peg.227"/>
<feature type="domain" description="Acetyl xylan esterase" evidence="2">
    <location>
        <begin position="27"/>
        <end position="296"/>
    </location>
</feature>
<dbReference type="Pfam" id="PF05448">
    <property type="entry name" value="AXE1"/>
    <property type="match status" value="1"/>
</dbReference>
<dbReference type="AlphaFoldDB" id="A0A0F0L195"/>
<dbReference type="EMBL" id="JYIV01000011">
    <property type="protein sequence ID" value="KJL26444.1"/>
    <property type="molecule type" value="Genomic_DNA"/>
</dbReference>
<dbReference type="RefSeq" id="WP_045262205.1">
    <property type="nucleotide sequence ID" value="NZ_JYIV01000011.1"/>
</dbReference>
<dbReference type="InterPro" id="IPR039069">
    <property type="entry name" value="CE7"/>
</dbReference>
<gene>
    <name evidence="3" type="primary">axeA</name>
    <name evidence="3" type="ORF">RN51_00227</name>
</gene>
<comment type="caution">
    <text evidence="3">The sequence shown here is derived from an EMBL/GenBank/DDBJ whole genome shotgun (WGS) entry which is preliminary data.</text>
</comment>
<keyword evidence="3" id="KW-0378">Hydrolase</keyword>
<dbReference type="EC" id="3.1.1.41" evidence="3"/>
<evidence type="ECO:0000256" key="1">
    <source>
        <dbReference type="PIRSR" id="PIRSR639069-2"/>
    </source>
</evidence>
<name>A0A0F0L195_9MICO</name>
<accession>A0A0F0L195</accession>
<dbReference type="SUPFAM" id="SSF53474">
    <property type="entry name" value="alpha/beta-Hydrolases"/>
    <property type="match status" value="1"/>
</dbReference>